<dbReference type="SUPFAM" id="SSF46689">
    <property type="entry name" value="Homeodomain-like"/>
    <property type="match status" value="2"/>
</dbReference>
<sequence>MNGNIKKKEGFQGQKAIVIPKTVINNRCARNAVMGNMYITNIGYYPKAQYHYRERLHGADQHILIYCHEGSGSIQLDKTEHPLQAGDFFLIPGKTRHAYGADEHNPWTIYWVHFKGIAANEIIEMCKKNNRWKGFAGAGGKSLELFQEIYSQLERGYGTDTLLYANMCFWHFLGTVLFHEKATNPHDVSNKNAVDKAIDLFSSNIDKVLTLEEIAAAANLSPAHFSTIFKKKTGFSPIEYFNHLKIQKACQYLQFTNLLVKEIAQALGIQDQYYFSRLFTRVMGISPNDYREKRNQ</sequence>
<dbReference type="Pfam" id="PF12833">
    <property type="entry name" value="HTH_18"/>
    <property type="match status" value="1"/>
</dbReference>
<dbReference type="AlphaFoldDB" id="A0A917MSW5"/>
<dbReference type="PANTHER" id="PTHR43280:SF30">
    <property type="entry name" value="MMSAB OPERON REGULATORY PROTEIN"/>
    <property type="match status" value="1"/>
</dbReference>
<keyword evidence="1" id="KW-0805">Transcription regulation</keyword>
<dbReference type="SMART" id="SM00342">
    <property type="entry name" value="HTH_ARAC"/>
    <property type="match status" value="1"/>
</dbReference>
<keyword evidence="6" id="KW-1185">Reference proteome</keyword>
<dbReference type="Pfam" id="PF02311">
    <property type="entry name" value="AraC_binding"/>
    <property type="match status" value="1"/>
</dbReference>
<organism evidence="5 6">
    <name type="scientific">Filimonas zeae</name>
    <dbReference type="NCBI Taxonomy" id="1737353"/>
    <lineage>
        <taxon>Bacteria</taxon>
        <taxon>Pseudomonadati</taxon>
        <taxon>Bacteroidota</taxon>
        <taxon>Chitinophagia</taxon>
        <taxon>Chitinophagales</taxon>
        <taxon>Chitinophagaceae</taxon>
        <taxon>Filimonas</taxon>
    </lineage>
</organism>
<dbReference type="InterPro" id="IPR037923">
    <property type="entry name" value="HTH-like"/>
</dbReference>
<dbReference type="Gene3D" id="2.60.120.280">
    <property type="entry name" value="Regulatory protein AraC"/>
    <property type="match status" value="1"/>
</dbReference>
<evidence type="ECO:0000256" key="3">
    <source>
        <dbReference type="ARBA" id="ARBA00023163"/>
    </source>
</evidence>
<evidence type="ECO:0000313" key="6">
    <source>
        <dbReference type="Proteomes" id="UP000627292"/>
    </source>
</evidence>
<name>A0A917MSW5_9BACT</name>
<dbReference type="GO" id="GO:0003700">
    <property type="term" value="F:DNA-binding transcription factor activity"/>
    <property type="evidence" value="ECO:0007669"/>
    <property type="project" value="InterPro"/>
</dbReference>
<accession>A0A917MSW5</accession>
<dbReference type="CDD" id="cd06986">
    <property type="entry name" value="cupin_MmsR-like_N"/>
    <property type="match status" value="1"/>
</dbReference>
<keyword evidence="2" id="KW-0238">DNA-binding</keyword>
<dbReference type="PRINTS" id="PR00032">
    <property type="entry name" value="HTHARAC"/>
</dbReference>
<dbReference type="SUPFAM" id="SSF51215">
    <property type="entry name" value="Regulatory protein AraC"/>
    <property type="match status" value="1"/>
</dbReference>
<dbReference type="InterPro" id="IPR018062">
    <property type="entry name" value="HTH_AraC-typ_CS"/>
</dbReference>
<reference evidence="5" key="1">
    <citation type="journal article" date="2014" name="Int. J. Syst. Evol. Microbiol.">
        <title>Complete genome sequence of Corynebacterium casei LMG S-19264T (=DSM 44701T), isolated from a smear-ripened cheese.</title>
        <authorList>
            <consortium name="US DOE Joint Genome Institute (JGI-PGF)"/>
            <person name="Walter F."/>
            <person name="Albersmeier A."/>
            <person name="Kalinowski J."/>
            <person name="Ruckert C."/>
        </authorList>
    </citation>
    <scope>NUCLEOTIDE SEQUENCE</scope>
    <source>
        <strain evidence="5">CGMCC 1.15290</strain>
    </source>
</reference>
<dbReference type="PANTHER" id="PTHR43280">
    <property type="entry name" value="ARAC-FAMILY TRANSCRIPTIONAL REGULATOR"/>
    <property type="match status" value="1"/>
</dbReference>
<dbReference type="Proteomes" id="UP000627292">
    <property type="component" value="Unassembled WGS sequence"/>
</dbReference>
<gene>
    <name evidence="5" type="ORF">GCM10011379_04570</name>
</gene>
<evidence type="ECO:0000259" key="4">
    <source>
        <dbReference type="PROSITE" id="PS01124"/>
    </source>
</evidence>
<evidence type="ECO:0000256" key="2">
    <source>
        <dbReference type="ARBA" id="ARBA00023125"/>
    </source>
</evidence>
<protein>
    <submittedName>
        <fullName evidence="5">Transcriptional regulator</fullName>
    </submittedName>
</protein>
<dbReference type="InterPro" id="IPR003313">
    <property type="entry name" value="AraC-bd"/>
</dbReference>
<dbReference type="InterPro" id="IPR009057">
    <property type="entry name" value="Homeodomain-like_sf"/>
</dbReference>
<dbReference type="RefSeq" id="WP_188950314.1">
    <property type="nucleotide sequence ID" value="NZ_BMIB01000001.1"/>
</dbReference>
<comment type="caution">
    <text evidence="5">The sequence shown here is derived from an EMBL/GenBank/DDBJ whole genome shotgun (WGS) entry which is preliminary data.</text>
</comment>
<evidence type="ECO:0000313" key="5">
    <source>
        <dbReference type="EMBL" id="GGH58652.1"/>
    </source>
</evidence>
<feature type="domain" description="HTH araC/xylS-type" evidence="4">
    <location>
        <begin position="195"/>
        <end position="293"/>
    </location>
</feature>
<dbReference type="EMBL" id="BMIB01000001">
    <property type="protein sequence ID" value="GGH58652.1"/>
    <property type="molecule type" value="Genomic_DNA"/>
</dbReference>
<dbReference type="GO" id="GO:0043565">
    <property type="term" value="F:sequence-specific DNA binding"/>
    <property type="evidence" value="ECO:0007669"/>
    <property type="project" value="InterPro"/>
</dbReference>
<proteinExistence type="predicted"/>
<dbReference type="InterPro" id="IPR018060">
    <property type="entry name" value="HTH_AraC"/>
</dbReference>
<reference evidence="5" key="2">
    <citation type="submission" date="2020-09" db="EMBL/GenBank/DDBJ databases">
        <authorList>
            <person name="Sun Q."/>
            <person name="Zhou Y."/>
        </authorList>
    </citation>
    <scope>NUCLEOTIDE SEQUENCE</scope>
    <source>
        <strain evidence="5">CGMCC 1.15290</strain>
    </source>
</reference>
<dbReference type="PROSITE" id="PS01124">
    <property type="entry name" value="HTH_ARAC_FAMILY_2"/>
    <property type="match status" value="1"/>
</dbReference>
<dbReference type="Gene3D" id="1.10.10.60">
    <property type="entry name" value="Homeodomain-like"/>
    <property type="match status" value="2"/>
</dbReference>
<dbReference type="PROSITE" id="PS00041">
    <property type="entry name" value="HTH_ARAC_FAMILY_1"/>
    <property type="match status" value="1"/>
</dbReference>
<evidence type="ECO:0000256" key="1">
    <source>
        <dbReference type="ARBA" id="ARBA00023015"/>
    </source>
</evidence>
<dbReference type="InterPro" id="IPR020449">
    <property type="entry name" value="Tscrpt_reg_AraC-type_HTH"/>
</dbReference>
<keyword evidence="3" id="KW-0804">Transcription</keyword>